<accession>R3TNC5</accession>
<feature type="domain" description="Bacterial Ig" evidence="2">
    <location>
        <begin position="496"/>
        <end position="572"/>
    </location>
</feature>
<comment type="caution">
    <text evidence="3">The sequence shown here is derived from an EMBL/GenBank/DDBJ whole genome shotgun (WGS) entry which is preliminary data.</text>
</comment>
<feature type="domain" description="Bacterial Ig" evidence="1">
    <location>
        <begin position="320"/>
        <end position="393"/>
    </location>
</feature>
<evidence type="ECO:0008006" key="5">
    <source>
        <dbReference type="Google" id="ProtNLM"/>
    </source>
</evidence>
<gene>
    <name evidence="3" type="ORF">UC3_01966</name>
</gene>
<dbReference type="HOGENOM" id="CLU_043651_0_0_9"/>
<keyword evidence="4" id="KW-1185">Reference proteome</keyword>
<evidence type="ECO:0000313" key="4">
    <source>
        <dbReference type="Proteomes" id="UP000013785"/>
    </source>
</evidence>
<name>R3TNC5_9ENTE</name>
<dbReference type="OrthoDB" id="2249813at2"/>
<dbReference type="Gene3D" id="2.60.40.10">
    <property type="entry name" value="Immunoglobulins"/>
    <property type="match status" value="2"/>
</dbReference>
<protein>
    <recommendedName>
        <fullName evidence="5">Bacterial Ig domain-containing protein</fullName>
    </recommendedName>
</protein>
<sequence length="574" mass="60358">MMKKNVIIGMIAVSLIGIGILTAFSGSVFAEETSLSEANSTENVKDPKIISGGALSGSGTGVNGLQLLAGGLVTTGEIDLHYDGWSIGIGGITTSVDYVLQLPKEFRELAKTDSFLNALSASIQVNSGTVHNYNRSDFQVESDGTVLRISHAPAYFWLIGERIQVEVQMDLGKAITESGVRIPNAENNTNYEFVGGVVESGAILDWDLIGSKNDSYTLPTSTLDPGWEIVQETPTIETVYDTDTTVSGVGIPGADVQVKVGNQIIGTGKVDNTGIYHITISKQNSGTTISVSQNGGVGWSSSATTIVQHKEADLVAPIVDEPIYDTDTVLSGTGSVVGNTIIVKDKNGNEIGRGLVQADLSYSVTIPKQNAYTLLHVTETNGQETSPSTDVVVQHKNEINIPAPQVNEPVTENDTSVTGTGSFAGDTIIITDKNGNEIGKGTVQADLSYSVTIPPQPAYTILHVTETNGTVTSPSTEITVHTNTAPTEGITSLDPYSITTNDGFIHGTYSGNSTAFVVVSVDGVDSAKINVSPGGGAFVYYIQNLITSPNQTVIVHLLDGFGNTIDSKQVTLLP</sequence>
<dbReference type="STRING" id="154621.RV11_GL003192"/>
<evidence type="ECO:0000259" key="2">
    <source>
        <dbReference type="Pfam" id="PF20622"/>
    </source>
</evidence>
<dbReference type="RefSeq" id="WP_010768628.1">
    <property type="nucleotide sequence ID" value="NZ_ASWE01000002.1"/>
</dbReference>
<dbReference type="Pfam" id="PF17936">
    <property type="entry name" value="Big_6"/>
    <property type="match status" value="3"/>
</dbReference>
<dbReference type="PATRIC" id="fig|1158610.3.peg.1960"/>
<dbReference type="InterPro" id="IPR041498">
    <property type="entry name" value="Big_6"/>
</dbReference>
<dbReference type="InterPro" id="IPR046746">
    <property type="entry name" value="Big_15"/>
</dbReference>
<dbReference type="EMBL" id="AJAT01000016">
    <property type="protein sequence ID" value="EOL42989.1"/>
    <property type="molecule type" value="Genomic_DNA"/>
</dbReference>
<dbReference type="Proteomes" id="UP000013785">
    <property type="component" value="Unassembled WGS sequence"/>
</dbReference>
<organism evidence="3 4">
    <name type="scientific">Enterococcus phoeniculicola ATCC BAA-412</name>
    <dbReference type="NCBI Taxonomy" id="1158610"/>
    <lineage>
        <taxon>Bacteria</taxon>
        <taxon>Bacillati</taxon>
        <taxon>Bacillota</taxon>
        <taxon>Bacilli</taxon>
        <taxon>Lactobacillales</taxon>
        <taxon>Enterococcaceae</taxon>
        <taxon>Enterococcus</taxon>
    </lineage>
</organism>
<feature type="domain" description="Bacterial Ig" evidence="1">
    <location>
        <begin position="402"/>
        <end position="480"/>
    </location>
</feature>
<evidence type="ECO:0000259" key="1">
    <source>
        <dbReference type="Pfam" id="PF17936"/>
    </source>
</evidence>
<dbReference type="eggNOG" id="COG1404">
    <property type="taxonomic scope" value="Bacteria"/>
</dbReference>
<proteinExistence type="predicted"/>
<dbReference type="AlphaFoldDB" id="R3TNC5"/>
<dbReference type="Pfam" id="PF20622">
    <property type="entry name" value="Big_15"/>
    <property type="match status" value="1"/>
</dbReference>
<evidence type="ECO:0000313" key="3">
    <source>
        <dbReference type="EMBL" id="EOL42989.1"/>
    </source>
</evidence>
<dbReference type="InterPro" id="IPR013783">
    <property type="entry name" value="Ig-like_fold"/>
</dbReference>
<feature type="domain" description="Bacterial Ig" evidence="1">
    <location>
        <begin position="232"/>
        <end position="307"/>
    </location>
</feature>
<reference evidence="3 4" key="1">
    <citation type="submission" date="2013-02" db="EMBL/GenBank/DDBJ databases">
        <title>The Genome Sequence of Enterococcus phoeniculicola BAA-412.</title>
        <authorList>
            <consortium name="The Broad Institute Genome Sequencing Platform"/>
            <consortium name="The Broad Institute Genome Sequencing Center for Infectious Disease"/>
            <person name="Earl A.M."/>
            <person name="Gilmore M.S."/>
            <person name="Lebreton F."/>
            <person name="Walker B."/>
            <person name="Young S.K."/>
            <person name="Zeng Q."/>
            <person name="Gargeya S."/>
            <person name="Fitzgerald M."/>
            <person name="Haas B."/>
            <person name="Abouelleil A."/>
            <person name="Alvarado L."/>
            <person name="Arachchi H.M."/>
            <person name="Berlin A.M."/>
            <person name="Chapman S.B."/>
            <person name="Dewar J."/>
            <person name="Goldberg J."/>
            <person name="Griggs A."/>
            <person name="Gujja S."/>
            <person name="Hansen M."/>
            <person name="Howarth C."/>
            <person name="Imamovic A."/>
            <person name="Larimer J."/>
            <person name="McCowan C."/>
            <person name="Murphy C."/>
            <person name="Neiman D."/>
            <person name="Pearson M."/>
            <person name="Priest M."/>
            <person name="Roberts A."/>
            <person name="Saif S."/>
            <person name="Shea T."/>
            <person name="Sisk P."/>
            <person name="Sykes S."/>
            <person name="Wortman J."/>
            <person name="Nusbaum C."/>
            <person name="Birren B."/>
        </authorList>
    </citation>
    <scope>NUCLEOTIDE SEQUENCE [LARGE SCALE GENOMIC DNA]</scope>
    <source>
        <strain evidence="3 4">ATCC BAA-412</strain>
    </source>
</reference>